<evidence type="ECO:0000256" key="1">
    <source>
        <dbReference type="ARBA" id="ARBA00010086"/>
    </source>
</evidence>
<dbReference type="Pfam" id="PF10551">
    <property type="entry name" value="MULE"/>
    <property type="match status" value="1"/>
</dbReference>
<dbReference type="PANTHER" id="PTHR12303">
    <property type="entry name" value="CARNOSINE N-METHYLTRANSFERASE"/>
    <property type="match status" value="1"/>
</dbReference>
<evidence type="ECO:0000256" key="2">
    <source>
        <dbReference type="ARBA" id="ARBA00012003"/>
    </source>
</evidence>
<dbReference type="SUPFAM" id="SSF53335">
    <property type="entry name" value="S-adenosyl-L-methionine-dependent methyltransferases"/>
    <property type="match status" value="1"/>
</dbReference>
<dbReference type="Gene3D" id="3.40.50.150">
    <property type="entry name" value="Vaccinia Virus protein VP39"/>
    <property type="match status" value="1"/>
</dbReference>
<keyword evidence="4 7" id="KW-0808">Transferase</keyword>
<name>A0A6L2J1J3_TANCI</name>
<dbReference type="PANTHER" id="PTHR12303:SF6">
    <property type="entry name" value="CARNOSINE N-METHYLTRANSFERASE"/>
    <property type="match status" value="1"/>
</dbReference>
<dbReference type="EMBL" id="BKCJ010000196">
    <property type="protein sequence ID" value="GEU30868.1"/>
    <property type="molecule type" value="Genomic_DNA"/>
</dbReference>
<evidence type="ECO:0000259" key="6">
    <source>
        <dbReference type="Pfam" id="PF10551"/>
    </source>
</evidence>
<dbReference type="InterPro" id="IPR029063">
    <property type="entry name" value="SAM-dependent_MTases_sf"/>
</dbReference>
<evidence type="ECO:0000256" key="4">
    <source>
        <dbReference type="ARBA" id="ARBA00022679"/>
    </source>
</evidence>
<dbReference type="EC" id="2.1.1.22" evidence="2"/>
<dbReference type="Pfam" id="PF07942">
    <property type="entry name" value="CARME"/>
    <property type="match status" value="1"/>
</dbReference>
<evidence type="ECO:0000256" key="3">
    <source>
        <dbReference type="ARBA" id="ARBA00022603"/>
    </source>
</evidence>
<dbReference type="GO" id="GO:0032259">
    <property type="term" value="P:methylation"/>
    <property type="evidence" value="ECO:0007669"/>
    <property type="project" value="UniProtKB-KW"/>
</dbReference>
<dbReference type="InterPro" id="IPR012901">
    <property type="entry name" value="CARME"/>
</dbReference>
<dbReference type="GO" id="GO:0030735">
    <property type="term" value="F:carnosine N-methyltransferase activity"/>
    <property type="evidence" value="ECO:0007669"/>
    <property type="project" value="UniProtKB-EC"/>
</dbReference>
<dbReference type="InterPro" id="IPR018289">
    <property type="entry name" value="MULE_transposase_dom"/>
</dbReference>
<proteinExistence type="inferred from homology"/>
<sequence>MMKVIGPTRSYPEAAEEDVKRYERSFRRLPVAHKALLTHLPLKYKKVRWCITKNSNFIFDMLQAFEPPFDMSQDDEMCEHGDNGSCGHHHSEDRVPCCEPASISGRAHSAQCSEACGGHEERKENCCEPESGSFPEGLECKTNTHEGGCDNAIDVSADSDTDPNKDISCVPPESPDRLDSMPHFHVPLVDVDKVRCVIRNIVRDWAAEGQKERDQCYKPILEELKRHFPNRSEDSPPSCLVPGAGLGRLALEISCLGFKTQGNEFSYYMMICSSFILNQTQAIGEWTIHPWIHSNCNSLSDVDQLRPVSIPDIHPASAGITEGFSMCGGDFVEVYGDPTQVGAWDAVVTCFFLDTAHNIVEYIEIISKILKDGGVWINLGPLLYHFADMYGQEDEMSVELSLEDVKRIAIHYGFELEVEKTIETTYTTNPRSMMQNHYFSAFWTMRKKPLVATSFMDPSHSSSLSGVSQNSDVDESCVPSGSSLTEEIVAYEKENDETHPVKRNVYDSVDDCVVAYMKYATEAGFVVRRSCQKRLRNGDVKQKYLVCDRKGDSDAQMLIHKMKNRKKHVSDFSFDYLVENAELSGMKFLSIVTGSLAMLYRLMLPLRQTNNHRKCVTVAADLLKNETTKSYIWLLKAFIKAFGKAPSIVVTDQDGAMRNAIEAEFAGSKHRLCMWHITQKLPAKICAKIYDETDFKEKLNKIMFNIRSTWIPAYFIDSPLCGLMRTTSRSESENSFFSYFTNSGSTLMNFMNCFETTMEKQRHVQERMDHKTIDIVPKLKTFLKIERHASNVYTCSLFELVQKEIFVGLWHCQIDSKSLVEGSEVCIIKESPYVYEMPKKKKKPESVDKGVAERMRWFSCLFMSAFCESWHIMQAYFCVFKNANVEMIPQQYILRRWTKNLIHAALRNKRNRYGEKNVVVENFSNEATLIVDHCAHLLSKDEPRLGAFVEKLKSLKKEVEADCLNLPSKNKTDNLEQLVGVPKPPAVERTCSGRFEVQDEAVVQNKVTQEEVVQEKVDLAQDKEVLVDAEVDLIQE</sequence>
<feature type="domain" description="MULE transposase" evidence="6">
    <location>
        <begin position="604"/>
        <end position="680"/>
    </location>
</feature>
<reference evidence="7" key="1">
    <citation type="journal article" date="2019" name="Sci. Rep.">
        <title>Draft genome of Tanacetum cinerariifolium, the natural source of mosquito coil.</title>
        <authorList>
            <person name="Yamashiro T."/>
            <person name="Shiraishi A."/>
            <person name="Satake H."/>
            <person name="Nakayama K."/>
        </authorList>
    </citation>
    <scope>NUCLEOTIDE SEQUENCE</scope>
</reference>
<comment type="similarity">
    <text evidence="1">Belongs to the carnosine N-methyltransferase family.</text>
</comment>
<keyword evidence="5" id="KW-0949">S-adenosyl-L-methionine</keyword>
<evidence type="ECO:0000313" key="7">
    <source>
        <dbReference type="EMBL" id="GEU30868.1"/>
    </source>
</evidence>
<keyword evidence="3 7" id="KW-0489">Methyltransferase</keyword>
<dbReference type="SMART" id="SM01296">
    <property type="entry name" value="N2227"/>
    <property type="match status" value="1"/>
</dbReference>
<evidence type="ECO:0000256" key="5">
    <source>
        <dbReference type="ARBA" id="ARBA00022691"/>
    </source>
</evidence>
<protein>
    <recommendedName>
        <fullName evidence="2">carnosine N-methyltransferase</fullName>
        <ecNumber evidence="2">2.1.1.22</ecNumber>
    </recommendedName>
</protein>
<organism evidence="7">
    <name type="scientific">Tanacetum cinerariifolium</name>
    <name type="common">Dalmatian daisy</name>
    <name type="synonym">Chrysanthemum cinerariifolium</name>
    <dbReference type="NCBI Taxonomy" id="118510"/>
    <lineage>
        <taxon>Eukaryota</taxon>
        <taxon>Viridiplantae</taxon>
        <taxon>Streptophyta</taxon>
        <taxon>Embryophyta</taxon>
        <taxon>Tracheophyta</taxon>
        <taxon>Spermatophyta</taxon>
        <taxon>Magnoliopsida</taxon>
        <taxon>eudicotyledons</taxon>
        <taxon>Gunneridae</taxon>
        <taxon>Pentapetalae</taxon>
        <taxon>asterids</taxon>
        <taxon>campanulids</taxon>
        <taxon>Asterales</taxon>
        <taxon>Asteraceae</taxon>
        <taxon>Asteroideae</taxon>
        <taxon>Anthemideae</taxon>
        <taxon>Anthemidinae</taxon>
        <taxon>Tanacetum</taxon>
    </lineage>
</organism>
<gene>
    <name evidence="7" type="ORF">Tci_002846</name>
</gene>
<dbReference type="AlphaFoldDB" id="A0A6L2J1J3"/>
<comment type="caution">
    <text evidence="7">The sequence shown here is derived from an EMBL/GenBank/DDBJ whole genome shotgun (WGS) entry which is preliminary data.</text>
</comment>
<accession>A0A6L2J1J3</accession>